<feature type="compositionally biased region" description="Basic residues" evidence="6">
    <location>
        <begin position="306"/>
        <end position="322"/>
    </location>
</feature>
<dbReference type="RefSeq" id="WP_167057814.1">
    <property type="nucleotide sequence ID" value="NZ_JAAOZR010000017.1"/>
</dbReference>
<dbReference type="InterPro" id="IPR006879">
    <property type="entry name" value="YdjC-like"/>
</dbReference>
<feature type="region of interest" description="Disordered" evidence="6">
    <location>
        <begin position="271"/>
        <end position="322"/>
    </location>
</feature>
<dbReference type="PANTHER" id="PTHR31609:SF1">
    <property type="entry name" value="CARBOHYDRATE DEACETYLASE"/>
    <property type="match status" value="1"/>
</dbReference>
<keyword evidence="5" id="KW-0119">Carbohydrate metabolism</keyword>
<accession>A0ABS4I0N2</accession>
<keyword evidence="3 7" id="KW-0378">Hydrolase</keyword>
<dbReference type="Pfam" id="PF04794">
    <property type="entry name" value="YdjC"/>
    <property type="match status" value="1"/>
</dbReference>
<reference evidence="7 8" key="1">
    <citation type="submission" date="2021-03" db="EMBL/GenBank/DDBJ databases">
        <title>Genomic Encyclopedia of Type Strains, Phase IV (KMG-IV): sequencing the most valuable type-strain genomes for metagenomic binning, comparative biology and taxonomic classification.</title>
        <authorList>
            <person name="Goeker M."/>
        </authorList>
    </citation>
    <scope>NUCLEOTIDE SEQUENCE [LARGE SCALE GENOMIC DNA]</scope>
    <source>
        <strain evidence="7 8">DSM 24950</strain>
    </source>
</reference>
<keyword evidence="4" id="KW-0460">Magnesium</keyword>
<keyword evidence="2" id="KW-0479">Metal-binding</keyword>
<evidence type="ECO:0000256" key="4">
    <source>
        <dbReference type="ARBA" id="ARBA00022842"/>
    </source>
</evidence>
<gene>
    <name evidence="7" type="ORF">J2Z65_003696</name>
</gene>
<protein>
    <submittedName>
        <fullName evidence="7">Glycoside hydrolase/deacetylase ChbG (UPF0249 family)</fullName>
    </submittedName>
</protein>
<feature type="compositionally biased region" description="Basic residues" evidence="6">
    <location>
        <begin position="271"/>
        <end position="299"/>
    </location>
</feature>
<dbReference type="Proteomes" id="UP001519344">
    <property type="component" value="Unassembled WGS sequence"/>
</dbReference>
<dbReference type="PANTHER" id="PTHR31609">
    <property type="entry name" value="YDJC DEACETYLASE FAMILY MEMBER"/>
    <property type="match status" value="1"/>
</dbReference>
<evidence type="ECO:0000313" key="7">
    <source>
        <dbReference type="EMBL" id="MBP1964473.1"/>
    </source>
</evidence>
<name>A0ABS4I0N2_9BACL</name>
<evidence type="ECO:0000256" key="1">
    <source>
        <dbReference type="ARBA" id="ARBA00001946"/>
    </source>
</evidence>
<proteinExistence type="predicted"/>
<evidence type="ECO:0000256" key="6">
    <source>
        <dbReference type="SAM" id="MobiDB-lite"/>
    </source>
</evidence>
<organism evidence="7 8">
    <name type="scientific">Paenibacillus aceris</name>
    <dbReference type="NCBI Taxonomy" id="869555"/>
    <lineage>
        <taxon>Bacteria</taxon>
        <taxon>Bacillati</taxon>
        <taxon>Bacillota</taxon>
        <taxon>Bacilli</taxon>
        <taxon>Bacillales</taxon>
        <taxon>Paenibacillaceae</taxon>
        <taxon>Paenibacillus</taxon>
    </lineage>
</organism>
<dbReference type="GO" id="GO:0016787">
    <property type="term" value="F:hydrolase activity"/>
    <property type="evidence" value="ECO:0007669"/>
    <property type="project" value="UniProtKB-KW"/>
</dbReference>
<evidence type="ECO:0000313" key="8">
    <source>
        <dbReference type="Proteomes" id="UP001519344"/>
    </source>
</evidence>
<dbReference type="SUPFAM" id="SSF88713">
    <property type="entry name" value="Glycoside hydrolase/deacetylase"/>
    <property type="match status" value="1"/>
</dbReference>
<evidence type="ECO:0000256" key="3">
    <source>
        <dbReference type="ARBA" id="ARBA00022801"/>
    </source>
</evidence>
<keyword evidence="8" id="KW-1185">Reference proteome</keyword>
<comment type="caution">
    <text evidence="7">The sequence shown here is derived from an EMBL/GenBank/DDBJ whole genome shotgun (WGS) entry which is preliminary data.</text>
</comment>
<evidence type="ECO:0000256" key="5">
    <source>
        <dbReference type="ARBA" id="ARBA00023277"/>
    </source>
</evidence>
<comment type="cofactor">
    <cofactor evidence="1">
        <name>Mg(2+)</name>
        <dbReference type="ChEBI" id="CHEBI:18420"/>
    </cofactor>
</comment>
<sequence>MKYVIINADDFGLSPSVNRGIVEAFQAGGITSTTLMVNMPGFEEAVNLSRVHPELGVGLHFNLTYGSPVSSPRDVPSLVKQDGSFYDIKTACTREERDIEIELNAQWHRFLATGLRPTHLDSHHHIHQIFPAVFRAMNHLAVKENIPMRRSQTSQEAISPSHLKTDHIILDTYDKQDGLHQLLHYLHQLPEGTTEVMCHPGYIDDTLRSISEWTEPREAEMAVYRDPMVKTTYQALGIQPIHFGMLSSLNSISPLSSTAKPPTFTVRRRIKQTRVSKRKRSGIASLSKKKKTSPQKSKNKFVTSRIKVKRAKKRNASTRKKR</sequence>
<dbReference type="InterPro" id="IPR011330">
    <property type="entry name" value="Glyco_hydro/deAcase_b/a-brl"/>
</dbReference>
<evidence type="ECO:0000256" key="2">
    <source>
        <dbReference type="ARBA" id="ARBA00022723"/>
    </source>
</evidence>
<dbReference type="Gene3D" id="3.20.20.370">
    <property type="entry name" value="Glycoside hydrolase/deacetylase"/>
    <property type="match status" value="1"/>
</dbReference>
<dbReference type="InterPro" id="IPR022948">
    <property type="entry name" value="COD_ChbG_bac"/>
</dbReference>
<dbReference type="EMBL" id="JAGGKV010000009">
    <property type="protein sequence ID" value="MBP1964473.1"/>
    <property type="molecule type" value="Genomic_DNA"/>
</dbReference>
<dbReference type="CDD" id="cd10803">
    <property type="entry name" value="YdjC_EF3048_like"/>
    <property type="match status" value="1"/>
</dbReference>